<reference evidence="2" key="1">
    <citation type="submission" date="2020-11" db="EMBL/GenBank/DDBJ databases">
        <authorList>
            <consortium name="DOE Joint Genome Institute"/>
            <person name="Ahrendt S."/>
            <person name="Riley R."/>
            <person name="Andreopoulos W."/>
            <person name="Labutti K."/>
            <person name="Pangilinan J."/>
            <person name="Ruiz-Duenas F.J."/>
            <person name="Barrasa J.M."/>
            <person name="Sanchez-Garcia M."/>
            <person name="Camarero S."/>
            <person name="Miyauchi S."/>
            <person name="Serrano A."/>
            <person name="Linde D."/>
            <person name="Babiker R."/>
            <person name="Drula E."/>
            <person name="Ayuso-Fernandez I."/>
            <person name="Pacheco R."/>
            <person name="Padilla G."/>
            <person name="Ferreira P."/>
            <person name="Barriuso J."/>
            <person name="Kellner H."/>
            <person name="Castanera R."/>
            <person name="Alfaro M."/>
            <person name="Ramirez L."/>
            <person name="Pisabarro A.G."/>
            <person name="Kuo A."/>
            <person name="Tritt A."/>
            <person name="Lipzen A."/>
            <person name="He G."/>
            <person name="Yan M."/>
            <person name="Ng V."/>
            <person name="Cullen D."/>
            <person name="Martin F."/>
            <person name="Rosso M.-N."/>
            <person name="Henrissat B."/>
            <person name="Hibbett D."/>
            <person name="Martinez A.T."/>
            <person name="Grigoriev I.V."/>
        </authorList>
    </citation>
    <scope>NUCLEOTIDE SEQUENCE</scope>
    <source>
        <strain evidence="2">AH 40177</strain>
    </source>
</reference>
<keyword evidence="1" id="KW-0812">Transmembrane</keyword>
<evidence type="ECO:0000313" key="2">
    <source>
        <dbReference type="EMBL" id="KAF9077916.1"/>
    </source>
</evidence>
<keyword evidence="3" id="KW-1185">Reference proteome</keyword>
<comment type="caution">
    <text evidence="2">The sequence shown here is derived from an EMBL/GenBank/DDBJ whole genome shotgun (WGS) entry which is preliminary data.</text>
</comment>
<evidence type="ECO:0000256" key="1">
    <source>
        <dbReference type="SAM" id="Phobius"/>
    </source>
</evidence>
<organism evidence="2 3">
    <name type="scientific">Rhodocollybia butyracea</name>
    <dbReference type="NCBI Taxonomy" id="206335"/>
    <lineage>
        <taxon>Eukaryota</taxon>
        <taxon>Fungi</taxon>
        <taxon>Dikarya</taxon>
        <taxon>Basidiomycota</taxon>
        <taxon>Agaricomycotina</taxon>
        <taxon>Agaricomycetes</taxon>
        <taxon>Agaricomycetidae</taxon>
        <taxon>Agaricales</taxon>
        <taxon>Marasmiineae</taxon>
        <taxon>Omphalotaceae</taxon>
        <taxon>Rhodocollybia</taxon>
    </lineage>
</organism>
<feature type="transmembrane region" description="Helical" evidence="1">
    <location>
        <begin position="12"/>
        <end position="37"/>
    </location>
</feature>
<evidence type="ECO:0000313" key="3">
    <source>
        <dbReference type="Proteomes" id="UP000772434"/>
    </source>
</evidence>
<dbReference type="AlphaFoldDB" id="A0A9P5Q4F7"/>
<feature type="transmembrane region" description="Helical" evidence="1">
    <location>
        <begin position="82"/>
        <end position="102"/>
    </location>
</feature>
<dbReference type="Proteomes" id="UP000772434">
    <property type="component" value="Unassembled WGS sequence"/>
</dbReference>
<gene>
    <name evidence="2" type="ORF">BDP27DRAFT_331671</name>
</gene>
<feature type="transmembrane region" description="Helical" evidence="1">
    <location>
        <begin position="49"/>
        <end position="70"/>
    </location>
</feature>
<keyword evidence="1" id="KW-1133">Transmembrane helix</keyword>
<protein>
    <submittedName>
        <fullName evidence="2">Uncharacterized protein</fullName>
    </submittedName>
</protein>
<dbReference type="EMBL" id="JADNRY010000002">
    <property type="protein sequence ID" value="KAF9077916.1"/>
    <property type="molecule type" value="Genomic_DNA"/>
</dbReference>
<proteinExistence type="predicted"/>
<keyword evidence="1" id="KW-0472">Membrane</keyword>
<accession>A0A9P5Q4F7</accession>
<name>A0A9P5Q4F7_9AGAR</name>
<sequence>MFALSHWRCNTVICFSCLVSLVPVLFGFHCFSVLCAYHHESHHALVTHICYLVFVYGNFTVVDYLSFLLLLTPTFSLSVDCYYVVVAPGVSPLMYIIYLYILSR</sequence>